<accession>A0ABM7G1Q3</accession>
<gene>
    <name evidence="1" type="ORF">SBA_ch1_34690</name>
</gene>
<keyword evidence="2" id="KW-1185">Reference proteome</keyword>
<sequence>MSGRLGLVPVVLMLALAAGCRGSSADSAQADNGAAPPVATVATIEPDPAPLLPAAEPVAKPVKASPLVTVRAQPAPRNTLDLPPSDDGGSALPFPQEVTAFMVDRDGCDHFRGEEPYDAERRAYIAENIAELCSGTDAKLAMLRRRYAGDRSVTAALRGYEDRIEGVSNY</sequence>
<organism evidence="1 2">
    <name type="scientific">Sphingomonas bisphenolicum</name>
    <dbReference type="NCBI Taxonomy" id="296544"/>
    <lineage>
        <taxon>Bacteria</taxon>
        <taxon>Pseudomonadati</taxon>
        <taxon>Pseudomonadota</taxon>
        <taxon>Alphaproteobacteria</taxon>
        <taxon>Sphingomonadales</taxon>
        <taxon>Sphingomonadaceae</taxon>
        <taxon>Sphingomonas</taxon>
    </lineage>
</organism>
<dbReference type="Proteomes" id="UP001059971">
    <property type="component" value="Chromosome 1"/>
</dbReference>
<proteinExistence type="predicted"/>
<dbReference type="PROSITE" id="PS51257">
    <property type="entry name" value="PROKAR_LIPOPROTEIN"/>
    <property type="match status" value="1"/>
</dbReference>
<reference evidence="1" key="1">
    <citation type="submission" date="2018-07" db="EMBL/GenBank/DDBJ databases">
        <title>Complete genome sequence of Sphingomonas bisphenolicum strain AO1, a bisphenol A degradative bacterium isolated from Japanese farm field.</title>
        <authorList>
            <person name="Murakami M."/>
            <person name="Koh M."/>
            <person name="Koba S."/>
            <person name="Matsumura Y."/>
        </authorList>
    </citation>
    <scope>NUCLEOTIDE SEQUENCE</scope>
    <source>
        <strain evidence="1">AO1</strain>
    </source>
</reference>
<evidence type="ECO:0008006" key="3">
    <source>
        <dbReference type="Google" id="ProtNLM"/>
    </source>
</evidence>
<name>A0ABM7G1Q3_9SPHN</name>
<protein>
    <recommendedName>
        <fullName evidence="3">Lipoprotein</fullName>
    </recommendedName>
</protein>
<dbReference type="EMBL" id="AP018817">
    <property type="protein sequence ID" value="BBF71269.1"/>
    <property type="molecule type" value="Genomic_DNA"/>
</dbReference>
<evidence type="ECO:0000313" key="1">
    <source>
        <dbReference type="EMBL" id="BBF71269.1"/>
    </source>
</evidence>
<evidence type="ECO:0000313" key="2">
    <source>
        <dbReference type="Proteomes" id="UP001059971"/>
    </source>
</evidence>